<dbReference type="SUPFAM" id="SSF51182">
    <property type="entry name" value="RmlC-like cupins"/>
    <property type="match status" value="1"/>
</dbReference>
<gene>
    <name evidence="3" type="ORF">DP120_08035</name>
</gene>
<dbReference type="Pfam" id="PF07883">
    <property type="entry name" value="Cupin_2"/>
    <property type="match status" value="1"/>
</dbReference>
<dbReference type="InterPro" id="IPR013096">
    <property type="entry name" value="Cupin_2"/>
</dbReference>
<dbReference type="PANTHER" id="PTHR36448:SF2">
    <property type="entry name" value="CUPIN TYPE-1 DOMAIN-CONTAINING PROTEIN"/>
    <property type="match status" value="1"/>
</dbReference>
<feature type="region of interest" description="Disordered" evidence="1">
    <location>
        <begin position="140"/>
        <end position="164"/>
    </location>
</feature>
<proteinExistence type="predicted"/>
<dbReference type="PANTHER" id="PTHR36448">
    <property type="entry name" value="BLR7373 PROTEIN"/>
    <property type="match status" value="1"/>
</dbReference>
<dbReference type="InterPro" id="IPR014710">
    <property type="entry name" value="RmlC-like_jellyroll"/>
</dbReference>
<evidence type="ECO:0000313" key="3">
    <source>
        <dbReference type="EMBL" id="RAZ79547.1"/>
    </source>
</evidence>
<dbReference type="PIRSF" id="PIRSF019307">
    <property type="entry name" value="UCP019307"/>
    <property type="match status" value="1"/>
</dbReference>
<dbReference type="Gene3D" id="2.60.120.10">
    <property type="entry name" value="Jelly Rolls"/>
    <property type="match status" value="1"/>
</dbReference>
<evidence type="ECO:0000256" key="1">
    <source>
        <dbReference type="SAM" id="MobiDB-lite"/>
    </source>
</evidence>
<evidence type="ECO:0000313" key="4">
    <source>
        <dbReference type="Proteomes" id="UP000251002"/>
    </source>
</evidence>
<dbReference type="Proteomes" id="UP000251002">
    <property type="component" value="Unassembled WGS sequence"/>
</dbReference>
<comment type="caution">
    <text evidence="3">The sequence shown here is derived from an EMBL/GenBank/DDBJ whole genome shotgun (WGS) entry which is preliminary data.</text>
</comment>
<dbReference type="RefSeq" id="WP_112223114.1">
    <property type="nucleotide sequence ID" value="NZ_CP047673.1"/>
</dbReference>
<organism evidence="3 4">
    <name type="scientific">Planococcus halotolerans</name>
    <dbReference type="NCBI Taxonomy" id="2233542"/>
    <lineage>
        <taxon>Bacteria</taxon>
        <taxon>Bacillati</taxon>
        <taxon>Bacillota</taxon>
        <taxon>Bacilli</taxon>
        <taxon>Bacillales</taxon>
        <taxon>Caryophanaceae</taxon>
        <taxon>Planococcus</taxon>
    </lineage>
</organism>
<sequence>MEKANFIHFEDDGMIPNNDSLGVAIYPGAFENNPEKIEETFNKNGWTNSWTNGVFDYHHYHSNTHEALGVRSGSAVLMLGGEDGQEIEVKTGDVAVLPAGTGHKKLSASDDFQIVGAYPGGVSPNKKVGNLDERPYVLEDIQNTPLPQKDPVYGNEGPLLDNWK</sequence>
<dbReference type="InterPro" id="IPR047121">
    <property type="entry name" value="YjiB-like"/>
</dbReference>
<name>A0A365L2F1_9BACL</name>
<accession>A0A365L2F1</accession>
<evidence type="ECO:0000259" key="2">
    <source>
        <dbReference type="Pfam" id="PF07883"/>
    </source>
</evidence>
<protein>
    <recommendedName>
        <fullName evidence="2">Cupin type-2 domain-containing protein</fullName>
    </recommendedName>
</protein>
<dbReference type="InterPro" id="IPR014500">
    <property type="entry name" value="UCP019307_cupin"/>
</dbReference>
<dbReference type="InterPro" id="IPR011051">
    <property type="entry name" value="RmlC_Cupin_sf"/>
</dbReference>
<dbReference type="AlphaFoldDB" id="A0A365L2F1"/>
<dbReference type="EMBL" id="QLZR01000002">
    <property type="protein sequence ID" value="RAZ79547.1"/>
    <property type="molecule type" value="Genomic_DNA"/>
</dbReference>
<keyword evidence="4" id="KW-1185">Reference proteome</keyword>
<feature type="domain" description="Cupin type-2" evidence="2">
    <location>
        <begin position="58"/>
        <end position="104"/>
    </location>
</feature>
<dbReference type="CDD" id="cd02219">
    <property type="entry name" value="cupin_YjlB-like"/>
    <property type="match status" value="1"/>
</dbReference>
<reference evidence="3 4" key="1">
    <citation type="submission" date="2018-06" db="EMBL/GenBank/DDBJ databases">
        <title>The draft genome sequences of strains SCU63 and S1.</title>
        <authorList>
            <person name="Gan L."/>
        </authorList>
    </citation>
    <scope>NUCLEOTIDE SEQUENCE [LARGE SCALE GENOMIC DNA]</scope>
    <source>
        <strain evidence="3 4">SCU63</strain>
    </source>
</reference>